<comment type="caution">
    <text evidence="3">The sequence shown here is derived from an EMBL/GenBank/DDBJ whole genome shotgun (WGS) entry which is preliminary data.</text>
</comment>
<evidence type="ECO:0000256" key="1">
    <source>
        <dbReference type="SAM" id="MobiDB-lite"/>
    </source>
</evidence>
<organism evidence="3 4">
    <name type="scientific">Dillenia turbinata</name>
    <dbReference type="NCBI Taxonomy" id="194707"/>
    <lineage>
        <taxon>Eukaryota</taxon>
        <taxon>Viridiplantae</taxon>
        <taxon>Streptophyta</taxon>
        <taxon>Embryophyta</taxon>
        <taxon>Tracheophyta</taxon>
        <taxon>Spermatophyta</taxon>
        <taxon>Magnoliopsida</taxon>
        <taxon>eudicotyledons</taxon>
        <taxon>Gunneridae</taxon>
        <taxon>Pentapetalae</taxon>
        <taxon>Dilleniales</taxon>
        <taxon>Dilleniaceae</taxon>
        <taxon>Dillenia</taxon>
    </lineage>
</organism>
<feature type="compositionally biased region" description="Gly residues" evidence="1">
    <location>
        <begin position="40"/>
        <end position="53"/>
    </location>
</feature>
<evidence type="ECO:0000259" key="2">
    <source>
        <dbReference type="Pfam" id="PF16486"/>
    </source>
</evidence>
<feature type="domain" description="Protein argonaute N-terminal" evidence="2">
    <location>
        <begin position="61"/>
        <end position="124"/>
    </location>
</feature>
<evidence type="ECO:0000313" key="3">
    <source>
        <dbReference type="EMBL" id="KAK6921364.1"/>
    </source>
</evidence>
<dbReference type="Proteomes" id="UP001370490">
    <property type="component" value="Unassembled WGS sequence"/>
</dbReference>
<reference evidence="3 4" key="1">
    <citation type="submission" date="2023-12" db="EMBL/GenBank/DDBJ databases">
        <title>A high-quality genome assembly for Dillenia turbinata (Dilleniales).</title>
        <authorList>
            <person name="Chanderbali A."/>
        </authorList>
    </citation>
    <scope>NUCLEOTIDE SEQUENCE [LARGE SCALE GENOMIC DNA]</scope>
    <source>
        <strain evidence="3">LSX21</strain>
        <tissue evidence="3">Leaf</tissue>
    </source>
</reference>
<dbReference type="AlphaFoldDB" id="A0AAN8UY38"/>
<dbReference type="Pfam" id="PF16486">
    <property type="entry name" value="ArgoN"/>
    <property type="match status" value="1"/>
</dbReference>
<name>A0AAN8UY38_9MAGN</name>
<protein>
    <submittedName>
        <fullName evidence="3">Protein argonaute, N-terminal</fullName>
    </submittedName>
</protein>
<dbReference type="InterPro" id="IPR032474">
    <property type="entry name" value="Argonaute_N"/>
</dbReference>
<accession>A0AAN8UY38</accession>
<feature type="region of interest" description="Disordered" evidence="1">
    <location>
        <begin position="1"/>
        <end position="68"/>
    </location>
</feature>
<gene>
    <name evidence="3" type="ORF">RJ641_015042</name>
</gene>
<proteinExistence type="predicted"/>
<evidence type="ECO:0000313" key="4">
    <source>
        <dbReference type="Proteomes" id="UP001370490"/>
    </source>
</evidence>
<sequence length="152" mass="16122">MADFHQGGMQPQQCYGGPSEYQGRGGGMPPPTGAYESGGPRHGGPGGGRGGPSYGRPSGRVSITPEGTSRSVNRAVMYQLVRLYTESHLGNRLLAYDGRRELYTAGPLPFQSKEFKITLIDEENGSGDSGLVSLITSLLNVNVCLPNMCICV</sequence>
<keyword evidence="4" id="KW-1185">Reference proteome</keyword>
<dbReference type="EMBL" id="JBAMMX010000020">
    <property type="protein sequence ID" value="KAK6921364.1"/>
    <property type="molecule type" value="Genomic_DNA"/>
</dbReference>